<dbReference type="KEGG" id="pei:H9L10_13960"/>
<sequence>MQELVGRLSALDPTSGDELKVIGYFDALIAGAAGTEALLKGAAVLSGTVAGACWPGGALRMSPEGVRLPAGEAGGWPSRPAADGRVWLERTGPAHANDAMVLERCALGVSIVRGRHRERSLGPLGVLLDGERTPQERTAAAARAGLGPRVRALAVTADRHLPGASAVLAGTDGPVRLAVLHPRDAAPAEGPVGLGPWGEPAQLVRSASAARLALQVSRATGAPVDAEELGGLLEAAAALAQRTPPAPDVAVLDTLDERSLRILDVLVGSESLRAAAAALGMHHSSLAARRTALAEALGYDPWTARGRARCQLARLAQQLGRPG</sequence>
<dbReference type="AlphaFoldDB" id="A0A7G9R117"/>
<organism evidence="1 2">
    <name type="scientific">Phycicoccus endophyticus</name>
    <dbReference type="NCBI Taxonomy" id="1690220"/>
    <lineage>
        <taxon>Bacteria</taxon>
        <taxon>Bacillati</taxon>
        <taxon>Actinomycetota</taxon>
        <taxon>Actinomycetes</taxon>
        <taxon>Micrococcales</taxon>
        <taxon>Intrasporangiaceae</taxon>
        <taxon>Phycicoccus</taxon>
    </lineage>
</organism>
<keyword evidence="2" id="KW-1185">Reference proteome</keyword>
<gene>
    <name evidence="1" type="ORF">H9L10_13960</name>
</gene>
<protein>
    <recommendedName>
        <fullName evidence="3">Helix-turn-helix domain-containing protein</fullName>
    </recommendedName>
</protein>
<evidence type="ECO:0000313" key="2">
    <source>
        <dbReference type="Proteomes" id="UP000515976"/>
    </source>
</evidence>
<dbReference type="Proteomes" id="UP000515976">
    <property type="component" value="Chromosome"/>
</dbReference>
<evidence type="ECO:0008006" key="3">
    <source>
        <dbReference type="Google" id="ProtNLM"/>
    </source>
</evidence>
<reference evidence="1 2" key="1">
    <citation type="submission" date="2020-08" db="EMBL/GenBank/DDBJ databases">
        <title>Genome sequence of Phycicoccus endophyticus JCM 31784T.</title>
        <authorList>
            <person name="Hyun D.-W."/>
            <person name="Bae J.-W."/>
        </authorList>
    </citation>
    <scope>NUCLEOTIDE SEQUENCE [LARGE SCALE GENOMIC DNA]</scope>
    <source>
        <strain evidence="1 2">JCM 31784</strain>
    </source>
</reference>
<dbReference type="EMBL" id="CP060712">
    <property type="protein sequence ID" value="QNN49292.1"/>
    <property type="molecule type" value="Genomic_DNA"/>
</dbReference>
<evidence type="ECO:0000313" key="1">
    <source>
        <dbReference type="EMBL" id="QNN49292.1"/>
    </source>
</evidence>
<dbReference type="RefSeq" id="WP_166104245.1">
    <property type="nucleotide sequence ID" value="NZ_BMMY01000012.1"/>
</dbReference>
<dbReference type="Gene3D" id="1.10.10.2840">
    <property type="entry name" value="PucR C-terminal helix-turn-helix domain"/>
    <property type="match status" value="1"/>
</dbReference>
<proteinExistence type="predicted"/>
<accession>A0A7G9R117</accession>
<dbReference type="InterPro" id="IPR042070">
    <property type="entry name" value="PucR_C-HTH_sf"/>
</dbReference>
<name>A0A7G9R117_9MICO</name>